<dbReference type="CDD" id="cd00060">
    <property type="entry name" value="FHA"/>
    <property type="match status" value="1"/>
</dbReference>
<feature type="domain" description="FHA" evidence="2">
    <location>
        <begin position="25"/>
        <end position="67"/>
    </location>
</feature>
<feature type="transmembrane region" description="Helical" evidence="1">
    <location>
        <begin position="114"/>
        <end position="134"/>
    </location>
</feature>
<reference evidence="3 4" key="1">
    <citation type="submission" date="2023-07" db="EMBL/GenBank/DDBJ databases">
        <title>Sorghum-associated microbial communities from plants grown in Nebraska, USA.</title>
        <authorList>
            <person name="Schachtman D."/>
        </authorList>
    </citation>
    <scope>NUCLEOTIDE SEQUENCE [LARGE SCALE GENOMIC DNA]</scope>
    <source>
        <strain evidence="3 4">4249</strain>
    </source>
</reference>
<dbReference type="PROSITE" id="PS50006">
    <property type="entry name" value="FHA_DOMAIN"/>
    <property type="match status" value="1"/>
</dbReference>
<evidence type="ECO:0000256" key="1">
    <source>
        <dbReference type="SAM" id="Phobius"/>
    </source>
</evidence>
<name>A0ABU1WJD7_9BURK</name>
<evidence type="ECO:0000259" key="2">
    <source>
        <dbReference type="PROSITE" id="PS50006"/>
    </source>
</evidence>
<dbReference type="InterPro" id="IPR000253">
    <property type="entry name" value="FHA_dom"/>
</dbReference>
<evidence type="ECO:0000313" key="3">
    <source>
        <dbReference type="EMBL" id="MDR7149363.1"/>
    </source>
</evidence>
<accession>A0ABU1WJD7</accession>
<dbReference type="RefSeq" id="WP_310313198.1">
    <property type="nucleotide sequence ID" value="NZ_JAVDWU010000002.1"/>
</dbReference>
<gene>
    <name evidence="3" type="ORF">J2W49_001312</name>
</gene>
<keyword evidence="1" id="KW-1133">Transmembrane helix</keyword>
<evidence type="ECO:0000313" key="4">
    <source>
        <dbReference type="Proteomes" id="UP001265700"/>
    </source>
</evidence>
<organism evidence="3 4">
    <name type="scientific">Hydrogenophaga palleronii</name>
    <dbReference type="NCBI Taxonomy" id="65655"/>
    <lineage>
        <taxon>Bacteria</taxon>
        <taxon>Pseudomonadati</taxon>
        <taxon>Pseudomonadota</taxon>
        <taxon>Betaproteobacteria</taxon>
        <taxon>Burkholderiales</taxon>
        <taxon>Comamonadaceae</taxon>
        <taxon>Hydrogenophaga</taxon>
    </lineage>
</organism>
<dbReference type="Gene3D" id="2.60.200.20">
    <property type="match status" value="1"/>
</dbReference>
<dbReference type="Proteomes" id="UP001265700">
    <property type="component" value="Unassembled WGS sequence"/>
</dbReference>
<feature type="transmembrane region" description="Helical" evidence="1">
    <location>
        <begin position="146"/>
        <end position="166"/>
    </location>
</feature>
<dbReference type="Pfam" id="PF16697">
    <property type="entry name" value="Yop-YscD_cpl"/>
    <property type="match status" value="1"/>
</dbReference>
<dbReference type="InterPro" id="IPR008984">
    <property type="entry name" value="SMAD_FHA_dom_sf"/>
</dbReference>
<comment type="caution">
    <text evidence="3">The sequence shown here is derived from an EMBL/GenBank/DDBJ whole genome shotgun (WGS) entry which is preliminary data.</text>
</comment>
<sequence>MKWFVEHLHRDGSVLARVPVQGDVFRIGRALDNDLVLDDLHTAAHHATLQPGTDGTASLHDLGSKNGIATAKGKRRQALLITDEQPVRVGQQLIRVRCSDWPLAPEIALSAGRFGVWATLALLGVVAYSLWELWLMDVQDKSPPYLYGISGVVGAVALWSTAYAVFGRLISGADRFTTHLLIACSGYLAAAVTSDLLDGLAFAAGWVWPLQIAQYVLIGVVAITVRAHLRQADPRHWPTTRWAWALVTLAVLFVPLTQEWISNRQLTSIQTMDVLSYPSLRMVAPTSITDFTQKATVLQQRADLAKEQEAGAEEAEDDE</sequence>
<keyword evidence="1" id="KW-0472">Membrane</keyword>
<feature type="transmembrane region" description="Helical" evidence="1">
    <location>
        <begin position="212"/>
        <end position="229"/>
    </location>
</feature>
<keyword evidence="1" id="KW-0812">Transmembrane</keyword>
<dbReference type="EMBL" id="JAVDWU010000002">
    <property type="protein sequence ID" value="MDR7149363.1"/>
    <property type="molecule type" value="Genomic_DNA"/>
</dbReference>
<keyword evidence="4" id="KW-1185">Reference proteome</keyword>
<protein>
    <recommendedName>
        <fullName evidence="2">FHA domain-containing protein</fullName>
    </recommendedName>
</protein>
<dbReference type="InterPro" id="IPR032030">
    <property type="entry name" value="YscD_cytoplasmic_dom"/>
</dbReference>
<feature type="transmembrane region" description="Helical" evidence="1">
    <location>
        <begin position="241"/>
        <end position="261"/>
    </location>
</feature>
<proteinExistence type="predicted"/>
<feature type="transmembrane region" description="Helical" evidence="1">
    <location>
        <begin position="178"/>
        <end position="206"/>
    </location>
</feature>
<dbReference type="SUPFAM" id="SSF49879">
    <property type="entry name" value="SMAD/FHA domain"/>
    <property type="match status" value="1"/>
</dbReference>